<name>A0A811RG21_9POAL</name>
<keyword evidence="2" id="KW-1185">Reference proteome</keyword>
<dbReference type="Proteomes" id="UP000604825">
    <property type="component" value="Unassembled WGS sequence"/>
</dbReference>
<proteinExistence type="predicted"/>
<dbReference type="EMBL" id="CAJGYO010000014">
    <property type="protein sequence ID" value="CAD6268910.1"/>
    <property type="molecule type" value="Genomic_DNA"/>
</dbReference>
<evidence type="ECO:0000313" key="2">
    <source>
        <dbReference type="Proteomes" id="UP000604825"/>
    </source>
</evidence>
<evidence type="ECO:0000313" key="1">
    <source>
        <dbReference type="EMBL" id="CAD6268910.1"/>
    </source>
</evidence>
<gene>
    <name evidence="1" type="ORF">NCGR_LOCUS52215</name>
</gene>
<reference evidence="1" key="1">
    <citation type="submission" date="2020-10" db="EMBL/GenBank/DDBJ databases">
        <authorList>
            <person name="Han B."/>
            <person name="Lu T."/>
            <person name="Zhao Q."/>
            <person name="Huang X."/>
            <person name="Zhao Y."/>
        </authorList>
    </citation>
    <scope>NUCLEOTIDE SEQUENCE</scope>
</reference>
<accession>A0A811RG21</accession>
<sequence>MIVFPEDCDRDLKRKEMMASSESGDGALNKERDSLLKEGEILKLRKEFWEEEELWKDGLVPGALDRWLESESKNKTTQVPQKKRKVVRIAVPDAYIHFIMENPTLMRWPNVPRINARCMPFRSSSMLRTARIRKPSLISTRLLALPMTKRRSQMMTDEKEKN</sequence>
<protein>
    <submittedName>
        <fullName evidence="1">Uncharacterized protein</fullName>
    </submittedName>
</protein>
<dbReference type="AlphaFoldDB" id="A0A811RG21"/>
<comment type="caution">
    <text evidence="1">The sequence shown here is derived from an EMBL/GenBank/DDBJ whole genome shotgun (WGS) entry which is preliminary data.</text>
</comment>
<organism evidence="1 2">
    <name type="scientific">Miscanthus lutarioriparius</name>
    <dbReference type="NCBI Taxonomy" id="422564"/>
    <lineage>
        <taxon>Eukaryota</taxon>
        <taxon>Viridiplantae</taxon>
        <taxon>Streptophyta</taxon>
        <taxon>Embryophyta</taxon>
        <taxon>Tracheophyta</taxon>
        <taxon>Spermatophyta</taxon>
        <taxon>Magnoliopsida</taxon>
        <taxon>Liliopsida</taxon>
        <taxon>Poales</taxon>
        <taxon>Poaceae</taxon>
        <taxon>PACMAD clade</taxon>
        <taxon>Panicoideae</taxon>
        <taxon>Andropogonodae</taxon>
        <taxon>Andropogoneae</taxon>
        <taxon>Saccharinae</taxon>
        <taxon>Miscanthus</taxon>
    </lineage>
</organism>